<dbReference type="PANTHER" id="PTHR43000">
    <property type="entry name" value="DTDP-D-GLUCOSE 4,6-DEHYDRATASE-RELATED"/>
    <property type="match status" value="1"/>
</dbReference>
<accession>A0A512M430</accession>
<comment type="caution">
    <text evidence="2">The sequence shown here is derived from an EMBL/GenBank/DDBJ whole genome shotgun (WGS) entry which is preliminary data.</text>
</comment>
<dbReference type="InterPro" id="IPR013445">
    <property type="entry name" value="CDP_4_6_deHydtase"/>
</dbReference>
<dbReference type="Gene3D" id="3.40.50.720">
    <property type="entry name" value="NAD(P)-binding Rossmann-like Domain"/>
    <property type="match status" value="1"/>
</dbReference>
<feature type="domain" description="NAD(P)-binding" evidence="1">
    <location>
        <begin position="12"/>
        <end position="331"/>
    </location>
</feature>
<dbReference type="EMBL" id="BKAG01000003">
    <property type="protein sequence ID" value="GEP41468.1"/>
    <property type="molecule type" value="Genomic_DNA"/>
</dbReference>
<reference evidence="2 3" key="1">
    <citation type="submission" date="2019-07" db="EMBL/GenBank/DDBJ databases">
        <title>Whole genome shotgun sequence of Brevifollis gellanilyticus NBRC 108608.</title>
        <authorList>
            <person name="Hosoyama A."/>
            <person name="Uohara A."/>
            <person name="Ohji S."/>
            <person name="Ichikawa N."/>
        </authorList>
    </citation>
    <scope>NUCLEOTIDE SEQUENCE [LARGE SCALE GENOMIC DNA]</scope>
    <source>
        <strain evidence="2 3">NBRC 108608</strain>
    </source>
</reference>
<dbReference type="AlphaFoldDB" id="A0A512M430"/>
<evidence type="ECO:0000313" key="3">
    <source>
        <dbReference type="Proteomes" id="UP000321577"/>
    </source>
</evidence>
<name>A0A512M430_9BACT</name>
<dbReference type="Pfam" id="PF16363">
    <property type="entry name" value="GDP_Man_Dehyd"/>
    <property type="match status" value="1"/>
</dbReference>
<gene>
    <name evidence="2" type="ORF">BGE01nite_07590</name>
</gene>
<proteinExistence type="predicted"/>
<organism evidence="2 3">
    <name type="scientific">Brevifollis gellanilyticus</name>
    <dbReference type="NCBI Taxonomy" id="748831"/>
    <lineage>
        <taxon>Bacteria</taxon>
        <taxon>Pseudomonadati</taxon>
        <taxon>Verrucomicrobiota</taxon>
        <taxon>Verrucomicrobiia</taxon>
        <taxon>Verrucomicrobiales</taxon>
        <taxon>Verrucomicrobiaceae</taxon>
    </lineage>
</organism>
<dbReference type="InterPro" id="IPR036291">
    <property type="entry name" value="NAD(P)-bd_dom_sf"/>
</dbReference>
<dbReference type="InterPro" id="IPR016040">
    <property type="entry name" value="NAD(P)-bd_dom"/>
</dbReference>
<dbReference type="Proteomes" id="UP000321577">
    <property type="component" value="Unassembled WGS sequence"/>
</dbReference>
<evidence type="ECO:0000313" key="2">
    <source>
        <dbReference type="EMBL" id="GEP41468.1"/>
    </source>
</evidence>
<dbReference type="OrthoDB" id="9779041at2"/>
<protein>
    <submittedName>
        <fullName evidence="2">CDP-glucose 4,6-dehydratase</fullName>
    </submittedName>
</protein>
<keyword evidence="3" id="KW-1185">Reference proteome</keyword>
<dbReference type="Gene3D" id="3.90.25.10">
    <property type="entry name" value="UDP-galactose 4-epimerase, domain 1"/>
    <property type="match status" value="1"/>
</dbReference>
<dbReference type="RefSeq" id="WP_146848925.1">
    <property type="nucleotide sequence ID" value="NZ_BKAG01000003.1"/>
</dbReference>
<dbReference type="SUPFAM" id="SSF51735">
    <property type="entry name" value="NAD(P)-binding Rossmann-fold domains"/>
    <property type="match status" value="1"/>
</dbReference>
<sequence length="359" mass="39549">MFGTDYQGRRVLITGHTGFKGSWLALWLHQLGAEVSGLSLPPEPGSVLFEALKLETKVRHHIGDIRDAALVERVVAETQPEIVFHLAAQPLVRLSYQQPVETWATNVMGTIHVLEAVRKLGKPCTIVAITTDKVYENNDAGRAFAETDPLGGHDPYSSSKAGAEIAIQSWRRSFFAQGSPIALASTRAGNVIGGGDFAADRIVPDAIRAMSKGESVWVRNPGSTRPWQHVLEPLFGYLILGAQMDRALREGDQARRAVLESGWNFGPALESVRPVSDLIDLVTKRWPEGRWHHSADTEAVHEARLLALDPSKAERELGWKPRWSFAQGVHTTVDWYHAVHQGADPSALSLQQIQSFLQS</sequence>
<dbReference type="NCBIfam" id="TIGR02622">
    <property type="entry name" value="CDP_4_6_dhtase"/>
    <property type="match status" value="1"/>
</dbReference>
<evidence type="ECO:0000259" key="1">
    <source>
        <dbReference type="Pfam" id="PF16363"/>
    </source>
</evidence>